<gene>
    <name evidence="7" type="ORF">FNK824_LOCUS22431</name>
    <name evidence="5" type="ORF">JXQ802_LOCUS40564</name>
    <name evidence="6" type="ORF">OTI717_LOCUS22187</name>
    <name evidence="2" type="ORF">PYM288_LOCUS25986</name>
    <name evidence="1" type="ORF">RFH988_LOCUS22703</name>
    <name evidence="3" type="ORF">SEV965_LOCUS22709</name>
    <name evidence="4" type="ORF">ZHD862_LOCUS26664</name>
</gene>
<proteinExistence type="predicted"/>
<dbReference type="AlphaFoldDB" id="A0A815BYE4"/>
<dbReference type="EMBL" id="CAJNOL010002470">
    <property type="protein sequence ID" value="CAF1503456.1"/>
    <property type="molecule type" value="Genomic_DNA"/>
</dbReference>
<evidence type="ECO:0000313" key="4">
    <source>
        <dbReference type="EMBL" id="CAF1275847.1"/>
    </source>
</evidence>
<dbReference type="EMBL" id="CAJNOT010002024">
    <property type="protein sequence ID" value="CAF1275847.1"/>
    <property type="molecule type" value="Genomic_DNA"/>
</dbReference>
<name>A0A815BYE4_9BILA</name>
<keyword evidence="8" id="KW-1185">Reference proteome</keyword>
<evidence type="ECO:0000313" key="6">
    <source>
        <dbReference type="EMBL" id="CAF3870297.1"/>
    </source>
</evidence>
<dbReference type="EMBL" id="CAJOBE010004541">
    <property type="protein sequence ID" value="CAF3936454.1"/>
    <property type="molecule type" value="Genomic_DNA"/>
</dbReference>
<dbReference type="EMBL" id="CAJOAX010003737">
    <property type="protein sequence ID" value="CAF3870297.1"/>
    <property type="molecule type" value="Genomic_DNA"/>
</dbReference>
<evidence type="ECO:0000313" key="7">
    <source>
        <dbReference type="EMBL" id="CAF3936454.1"/>
    </source>
</evidence>
<organism evidence="4">
    <name type="scientific">Rotaria sordida</name>
    <dbReference type="NCBI Taxonomy" id="392033"/>
    <lineage>
        <taxon>Eukaryota</taxon>
        <taxon>Metazoa</taxon>
        <taxon>Spiralia</taxon>
        <taxon>Gnathifera</taxon>
        <taxon>Rotifera</taxon>
        <taxon>Eurotatoria</taxon>
        <taxon>Bdelloidea</taxon>
        <taxon>Philodinida</taxon>
        <taxon>Philodinidae</taxon>
        <taxon>Rotaria</taxon>
    </lineage>
</organism>
<dbReference type="OrthoDB" id="10023098at2759"/>
<dbReference type="Proteomes" id="UP000663864">
    <property type="component" value="Unassembled WGS sequence"/>
</dbReference>
<dbReference type="Proteomes" id="UP000663889">
    <property type="component" value="Unassembled WGS sequence"/>
</dbReference>
<dbReference type="EMBL" id="CAJNOU010001624">
    <property type="protein sequence ID" value="CAF1231218.1"/>
    <property type="molecule type" value="Genomic_DNA"/>
</dbReference>
<dbReference type="Proteomes" id="UP000663882">
    <property type="component" value="Unassembled WGS sequence"/>
</dbReference>
<protein>
    <submittedName>
        <fullName evidence="4">Uncharacterized protein</fullName>
    </submittedName>
</protein>
<dbReference type="Proteomes" id="UP000663874">
    <property type="component" value="Unassembled WGS sequence"/>
</dbReference>
<sequence>MKYQRVLYTQKLTPELRSKLRIVSYDKRRSSKGNVYFVSFASDADIKHADRTSKRLRNITLKPFQPHHSSSDKHKDRSNIYNYQEIPATSPISFQSPPTILTFLSDSNSSFITSQSDSLRRTNETLEERAMRVLGPRIVTSQIVASTPTLQESNFDKQHLIANVKSCLNAMKKVQRAADDVCQLYRSGSDYNAALNHLFQTHSTAFYLKAATSVQIKDLLLAGLRLSWPDLANDINDFRTDVGHEQLFMAQLASAKHILSKIDSATSIAISSKLAYQLTNLSH</sequence>
<dbReference type="EMBL" id="CAJNOH010001492">
    <property type="protein sequence ID" value="CAF1223258.1"/>
    <property type="molecule type" value="Genomic_DNA"/>
</dbReference>
<evidence type="ECO:0000313" key="8">
    <source>
        <dbReference type="Proteomes" id="UP000663870"/>
    </source>
</evidence>
<dbReference type="EMBL" id="CAJNOO010001525">
    <property type="protein sequence ID" value="CAF1166070.1"/>
    <property type="molecule type" value="Genomic_DNA"/>
</dbReference>
<comment type="caution">
    <text evidence="4">The sequence shown here is derived from an EMBL/GenBank/DDBJ whole genome shotgun (WGS) entry which is preliminary data.</text>
</comment>
<dbReference type="Proteomes" id="UP000663854">
    <property type="component" value="Unassembled WGS sequence"/>
</dbReference>
<evidence type="ECO:0000313" key="2">
    <source>
        <dbReference type="EMBL" id="CAF1223258.1"/>
    </source>
</evidence>
<dbReference type="Proteomes" id="UP000663870">
    <property type="component" value="Unassembled WGS sequence"/>
</dbReference>
<evidence type="ECO:0000313" key="1">
    <source>
        <dbReference type="EMBL" id="CAF1166070.1"/>
    </source>
</evidence>
<reference evidence="4" key="1">
    <citation type="submission" date="2021-02" db="EMBL/GenBank/DDBJ databases">
        <authorList>
            <person name="Nowell W R."/>
        </authorList>
    </citation>
    <scope>NUCLEOTIDE SEQUENCE</scope>
</reference>
<evidence type="ECO:0000313" key="3">
    <source>
        <dbReference type="EMBL" id="CAF1231218.1"/>
    </source>
</evidence>
<accession>A0A815BYE4</accession>
<evidence type="ECO:0000313" key="5">
    <source>
        <dbReference type="EMBL" id="CAF1503456.1"/>
    </source>
</evidence>
<dbReference type="Proteomes" id="UP000663823">
    <property type="component" value="Unassembled WGS sequence"/>
</dbReference>